<gene>
    <name evidence="1" type="ORF">CHH57_02065</name>
</gene>
<evidence type="ECO:0000313" key="1">
    <source>
        <dbReference type="EMBL" id="PAD84983.1"/>
    </source>
</evidence>
<evidence type="ECO:0000313" key="2">
    <source>
        <dbReference type="Proteomes" id="UP000216961"/>
    </source>
</evidence>
<dbReference type="EMBL" id="NPBQ01000014">
    <property type="protein sequence ID" value="PAD84983.1"/>
    <property type="molecule type" value="Genomic_DNA"/>
</dbReference>
<protein>
    <submittedName>
        <fullName evidence="1">Uncharacterized protein</fullName>
    </submittedName>
</protein>
<organism evidence="1 2">
    <name type="scientific">Niallia circulans</name>
    <name type="common">Bacillus circulans</name>
    <dbReference type="NCBI Taxonomy" id="1397"/>
    <lineage>
        <taxon>Bacteria</taxon>
        <taxon>Bacillati</taxon>
        <taxon>Bacillota</taxon>
        <taxon>Bacilli</taxon>
        <taxon>Bacillales</taxon>
        <taxon>Bacillaceae</taxon>
        <taxon>Niallia</taxon>
    </lineage>
</organism>
<dbReference type="Proteomes" id="UP000216961">
    <property type="component" value="Unassembled WGS sequence"/>
</dbReference>
<reference evidence="1 2" key="1">
    <citation type="submission" date="2017-07" db="EMBL/GenBank/DDBJ databases">
        <title>Isolation and whole genome analysis of endospore-forming bacteria from heroin.</title>
        <authorList>
            <person name="Kalinowski J."/>
            <person name="Ahrens B."/>
            <person name="Al-Dilaimi A."/>
            <person name="Winkler A."/>
            <person name="Wibberg D."/>
            <person name="Schleenbecker U."/>
            <person name="Ruckert C."/>
            <person name="Wolfel R."/>
            <person name="Grass G."/>
        </authorList>
    </citation>
    <scope>NUCLEOTIDE SEQUENCE [LARGE SCALE GENOMIC DNA]</scope>
    <source>
        <strain evidence="1 2">7521-2</strain>
    </source>
</reference>
<dbReference type="AlphaFoldDB" id="A0AA91Z2J4"/>
<name>A0AA91Z2J4_NIACI</name>
<accession>A0AA91Z2J4</accession>
<dbReference type="RefSeq" id="WP_095328667.1">
    <property type="nucleotide sequence ID" value="NZ_NPBQ01000014.1"/>
</dbReference>
<comment type="caution">
    <text evidence="1">The sequence shown here is derived from an EMBL/GenBank/DDBJ whole genome shotgun (WGS) entry which is preliminary data.</text>
</comment>
<proteinExistence type="predicted"/>
<sequence length="198" mass="23875">MNFIKPSVTYIFDIKKDDPFKDLVGIKVYNKPNTYLPKKYQSSEELRERYKEFKSYYFSHSRDTVGKLISAEGNYIRDIKLNECVNFKRSAEEYLNESTYTKPVKEYVHYEIYKGLKFKMKDNHLHQWFTKEEMNRFDAPVPQKLDEEGYVVMVEDNKTHIVVNYGTHLIQQELKEVYCSVNGRYIKYKGKNYYIKEQ</sequence>